<accession>A0A8J7HGK7</accession>
<keyword evidence="2" id="KW-1185">Reference proteome</keyword>
<comment type="caution">
    <text evidence="1">The sequence shown here is derived from an EMBL/GenBank/DDBJ whole genome shotgun (WGS) entry which is preliminary data.</text>
</comment>
<evidence type="ECO:0000313" key="2">
    <source>
        <dbReference type="Proteomes" id="UP000599391"/>
    </source>
</evidence>
<evidence type="ECO:0008006" key="3">
    <source>
        <dbReference type="Google" id="ProtNLM"/>
    </source>
</evidence>
<dbReference type="EMBL" id="JAECZB010000092">
    <property type="protein sequence ID" value="MBH8555248.1"/>
    <property type="molecule type" value="Genomic_DNA"/>
</dbReference>
<reference evidence="1 2" key="1">
    <citation type="journal article" date="2021" name="Int. J. Syst. Evol. Microbiol.">
        <title>Amazonocrinis nigriterrae gen. nov., sp. nov., Atlanticothrix silvestris gen. nov., sp. nov. and Dendronalium phyllosphericum gen. nov., sp. nov., nostocacean cyanobacteria from Brazilian environments.</title>
        <authorList>
            <person name="Alvarenga D.O."/>
            <person name="Andreote A.P.D."/>
            <person name="Branco L.H.Z."/>
            <person name="Delbaje E."/>
            <person name="Cruz R.B."/>
            <person name="Varani A.M."/>
            <person name="Fiore M.F."/>
        </authorList>
    </citation>
    <scope>NUCLEOTIDE SEQUENCE [LARGE SCALE GENOMIC DNA]</scope>
    <source>
        <strain evidence="1 2">CENA357</strain>
    </source>
</reference>
<sequence>MRPHRRQFVVGSKPFRAYDDWQSHQLDASTWVSYCADLRAAWTSDADGIQWMLLGLAVETLESQADPMIEIARTASADVPNLYASWAGRWVLVGCSEIHMDATGLLGCFYGITSEKQTWVSSSSVLLAQILSPNASPVVFPEVLRYTVGISWFPPPYSRFVGVYRLLPSQVIELKEGSIRSRAIIPPIDPSLGYDKTVELLNNSLVTALKRLPIGKGKLWVGLSAGIDSRLVFALAHCAGIDIIPFTRLSARMPIADRLLPPKLAQELGYNHIFLQGHKSNSDDRKRLVAEHTGGHVSIGDAEPFMQSVRDSLEGISVGGWCFEVGKAFWRNELPDTLDDLGICAQQIAQLLREPLNSIMMVRMGDWLEWVKKNPQENLDWRDQFFIEQRLAGWQSSKEQLYDLTKTERIPIINAARNYALMFGLEESCRVDSLHQVDLISRAVPELGKYPYNPPNHYFGTLVAIKAIAIKFFKNPLSFYKKVVNKLQRK</sequence>
<protein>
    <recommendedName>
        <fullName evidence="3">Asparagine synthetase domain-containing protein</fullName>
    </recommendedName>
</protein>
<dbReference type="SUPFAM" id="SSF52402">
    <property type="entry name" value="Adenine nucleotide alpha hydrolases-like"/>
    <property type="match status" value="1"/>
</dbReference>
<proteinExistence type="predicted"/>
<dbReference type="AlphaFoldDB" id="A0A8J7HGK7"/>
<organism evidence="1 2">
    <name type="scientific">Atlanticothrix silvestris CENA357</name>
    <dbReference type="NCBI Taxonomy" id="1725252"/>
    <lineage>
        <taxon>Bacteria</taxon>
        <taxon>Bacillati</taxon>
        <taxon>Cyanobacteriota</taxon>
        <taxon>Cyanophyceae</taxon>
        <taxon>Nostocales</taxon>
        <taxon>Nodulariaceae</taxon>
        <taxon>Atlanticothrix</taxon>
        <taxon>Atlanticothrix silvestris</taxon>
    </lineage>
</organism>
<evidence type="ECO:0000313" key="1">
    <source>
        <dbReference type="EMBL" id="MBH8555248.1"/>
    </source>
</evidence>
<gene>
    <name evidence="1" type="ORF">I8751_23445</name>
</gene>
<name>A0A8J7HGK7_9CYAN</name>
<dbReference type="Proteomes" id="UP000599391">
    <property type="component" value="Unassembled WGS sequence"/>
</dbReference>